<keyword evidence="3" id="KW-0134">Cell wall</keyword>
<evidence type="ECO:0000313" key="11">
    <source>
        <dbReference type="EMBL" id="CAK7325996.1"/>
    </source>
</evidence>
<dbReference type="InterPro" id="IPR012334">
    <property type="entry name" value="Pectin_lyas_fold"/>
</dbReference>
<dbReference type="SUPFAM" id="SSF51126">
    <property type="entry name" value="Pectin lyase-like"/>
    <property type="match status" value="2"/>
</dbReference>
<comment type="caution">
    <text evidence="11">The sequence shown here is derived from an EMBL/GenBank/DDBJ whole genome shotgun (WGS) entry which is preliminary data.</text>
</comment>
<keyword evidence="4" id="KW-0964">Secreted</keyword>
<evidence type="ECO:0008006" key="13">
    <source>
        <dbReference type="Google" id="ProtNLM"/>
    </source>
</evidence>
<evidence type="ECO:0000256" key="1">
    <source>
        <dbReference type="ARBA" id="ARBA00004191"/>
    </source>
</evidence>
<keyword evidence="5 9" id="KW-0378">Hydrolase</keyword>
<dbReference type="Proteomes" id="UP001314170">
    <property type="component" value="Unassembled WGS sequence"/>
</dbReference>
<feature type="active site" evidence="8">
    <location>
        <position position="516"/>
    </location>
</feature>
<evidence type="ECO:0000256" key="10">
    <source>
        <dbReference type="SAM" id="SignalP"/>
    </source>
</evidence>
<reference evidence="11 12" key="1">
    <citation type="submission" date="2024-01" db="EMBL/GenBank/DDBJ databases">
        <authorList>
            <person name="Waweru B."/>
        </authorList>
    </citation>
    <scope>NUCLEOTIDE SEQUENCE [LARGE SCALE GENOMIC DNA]</scope>
</reference>
<organism evidence="11 12">
    <name type="scientific">Dovyalis caffra</name>
    <dbReference type="NCBI Taxonomy" id="77055"/>
    <lineage>
        <taxon>Eukaryota</taxon>
        <taxon>Viridiplantae</taxon>
        <taxon>Streptophyta</taxon>
        <taxon>Embryophyta</taxon>
        <taxon>Tracheophyta</taxon>
        <taxon>Spermatophyta</taxon>
        <taxon>Magnoliopsida</taxon>
        <taxon>eudicotyledons</taxon>
        <taxon>Gunneridae</taxon>
        <taxon>Pentapetalae</taxon>
        <taxon>rosids</taxon>
        <taxon>fabids</taxon>
        <taxon>Malpighiales</taxon>
        <taxon>Salicaceae</taxon>
        <taxon>Flacourtieae</taxon>
        <taxon>Dovyalis</taxon>
    </lineage>
</organism>
<accession>A0AAV1QX34</accession>
<evidence type="ECO:0000256" key="4">
    <source>
        <dbReference type="ARBA" id="ARBA00022525"/>
    </source>
</evidence>
<dbReference type="GO" id="GO:0071555">
    <property type="term" value="P:cell wall organization"/>
    <property type="evidence" value="ECO:0007669"/>
    <property type="project" value="UniProtKB-KW"/>
</dbReference>
<evidence type="ECO:0000256" key="3">
    <source>
        <dbReference type="ARBA" id="ARBA00022512"/>
    </source>
</evidence>
<name>A0AAV1QX34_9ROSI</name>
<dbReference type="PANTHER" id="PTHR31375">
    <property type="match status" value="1"/>
</dbReference>
<dbReference type="GO" id="GO:0005975">
    <property type="term" value="P:carbohydrate metabolic process"/>
    <property type="evidence" value="ECO:0007669"/>
    <property type="project" value="InterPro"/>
</dbReference>
<evidence type="ECO:0000256" key="9">
    <source>
        <dbReference type="RuleBase" id="RU361169"/>
    </source>
</evidence>
<dbReference type="SMART" id="SM00710">
    <property type="entry name" value="PbH1"/>
    <property type="match status" value="6"/>
</dbReference>
<dbReference type="InterPro" id="IPR006626">
    <property type="entry name" value="PbH1"/>
</dbReference>
<feature type="signal peptide" evidence="10">
    <location>
        <begin position="1"/>
        <end position="26"/>
    </location>
</feature>
<gene>
    <name evidence="11" type="ORF">DCAF_LOCUS3691</name>
</gene>
<dbReference type="EMBL" id="CAWUPB010000850">
    <property type="protein sequence ID" value="CAK7325996.1"/>
    <property type="molecule type" value="Genomic_DNA"/>
</dbReference>
<evidence type="ECO:0000256" key="6">
    <source>
        <dbReference type="ARBA" id="ARBA00023295"/>
    </source>
</evidence>
<comment type="similarity">
    <text evidence="2 9">Belongs to the glycosyl hydrolase 28 family.</text>
</comment>
<dbReference type="Pfam" id="PF00295">
    <property type="entry name" value="Glyco_hydro_28"/>
    <property type="match status" value="3"/>
</dbReference>
<keyword evidence="12" id="KW-1185">Reference proteome</keyword>
<dbReference type="FunFam" id="2.160.20.10:FF:000016">
    <property type="entry name" value="Polygalacturonase 7"/>
    <property type="match status" value="1"/>
</dbReference>
<dbReference type="GO" id="GO:0004650">
    <property type="term" value="F:polygalacturonase activity"/>
    <property type="evidence" value="ECO:0007669"/>
    <property type="project" value="InterPro"/>
</dbReference>
<evidence type="ECO:0000256" key="2">
    <source>
        <dbReference type="ARBA" id="ARBA00008834"/>
    </source>
</evidence>
<sequence>MAKLLRLPSLLLLIFLVSLHITISSAKASYNVLTFGAKPNGKTDSTRAFLDAWTAACGSTDSTMIYIPKGRYLLGALSFKGHKCTSPDITIRIDGTLIAPEDYRTLGQASNWLSFERVSGVSIVGGALDAKGSSLWDCKAKGSNCPAGATTLSIGSLAKTMEEAGVQNVTVKRTIFTGTTNGFRIKSWARHSTGFVQGVQFIGATMINVQNPIIIDQNYCPHNLNCPNQVSGIQVSDVMYQSIRGTSATPVAIKFDCSSKNPCRGLRLHDVNLTYLNREAQSSCANAVGNTLGQVQPDNCFYNVLTYGARPNGKTDSTQAFLNAWTAACGSTDSTMIYIPKGRYLLGELSFQGRECTSPDITIRIDGTLIAPEDYRTLGRASNWLSFERVSGVSIVGGALDAKGSSLWDCKAKGSNCPAGATTLRFVNSNNIKINGLLSLNSQMFHIAINGCQNVQVQGVRVIAAGDSPNTDGIHVELSTNVVIMNSSIKTGDDCISVGPGTKNLWIEGVKCGPGHGISIGSLGKEPEEPGVQNVTVTRTVFADTQNGFRVKSWARPSTGFVQDVRFVDAIMNNVQNPIVIDQHYCPHNLNCPNQESGVKISDVIYQGIKGTSATPVAIKFDCSSKYPCVGIRLHDVNLTYSNQEAQSSCANAVGETLGQVQPDESAQRLPLSPMDYPSAMINPRECPLIIKK</sequence>
<keyword evidence="7" id="KW-0961">Cell wall biogenesis/degradation</keyword>
<dbReference type="InterPro" id="IPR011050">
    <property type="entry name" value="Pectin_lyase_fold/virulence"/>
</dbReference>
<protein>
    <recommendedName>
        <fullName evidence="13">Polygalacturonase</fullName>
    </recommendedName>
</protein>
<evidence type="ECO:0000256" key="8">
    <source>
        <dbReference type="PROSITE-ProRule" id="PRU10052"/>
    </source>
</evidence>
<dbReference type="InterPro" id="IPR000743">
    <property type="entry name" value="Glyco_hydro_28"/>
</dbReference>
<keyword evidence="6 9" id="KW-0326">Glycosidase</keyword>
<keyword evidence="10" id="KW-0732">Signal</keyword>
<dbReference type="Gene3D" id="2.160.20.10">
    <property type="entry name" value="Single-stranded right-handed beta-helix, Pectin lyase-like"/>
    <property type="match status" value="3"/>
</dbReference>
<evidence type="ECO:0000313" key="12">
    <source>
        <dbReference type="Proteomes" id="UP001314170"/>
    </source>
</evidence>
<evidence type="ECO:0000256" key="5">
    <source>
        <dbReference type="ARBA" id="ARBA00022801"/>
    </source>
</evidence>
<dbReference type="AlphaFoldDB" id="A0AAV1QX34"/>
<dbReference type="FunFam" id="2.160.20.10:FF:000111">
    <property type="entry name" value="Pectin lyase-like superfamily protein"/>
    <property type="match status" value="1"/>
</dbReference>
<dbReference type="PROSITE" id="PS00502">
    <property type="entry name" value="POLYGALACTURONASE"/>
    <property type="match status" value="1"/>
</dbReference>
<comment type="subcellular location">
    <subcellularLocation>
        <location evidence="1">Secreted</location>
        <location evidence="1">Cell wall</location>
    </subcellularLocation>
</comment>
<proteinExistence type="inferred from homology"/>
<feature type="chain" id="PRO_5043875208" description="Polygalacturonase" evidence="10">
    <location>
        <begin position="27"/>
        <end position="693"/>
    </location>
</feature>
<evidence type="ECO:0000256" key="7">
    <source>
        <dbReference type="ARBA" id="ARBA00023316"/>
    </source>
</evidence>